<reference evidence="1 2" key="1">
    <citation type="submission" date="2021-06" db="EMBL/GenBank/DDBJ databases">
        <authorList>
            <person name="Palmer J.M."/>
        </authorList>
    </citation>
    <scope>NUCLEOTIDE SEQUENCE [LARGE SCALE GENOMIC DNA]</scope>
    <source>
        <strain evidence="1 2">AS_MEX2019</strain>
        <tissue evidence="1">Muscle</tissue>
    </source>
</reference>
<comment type="caution">
    <text evidence="1">The sequence shown here is derived from an EMBL/GenBank/DDBJ whole genome shotgun (WGS) entry which is preliminary data.</text>
</comment>
<dbReference type="Proteomes" id="UP001469553">
    <property type="component" value="Unassembled WGS sequence"/>
</dbReference>
<keyword evidence="2" id="KW-1185">Reference proteome</keyword>
<feature type="non-terminal residue" evidence="1">
    <location>
        <position position="1"/>
    </location>
</feature>
<accession>A0ABV1AC16</accession>
<evidence type="ECO:0000313" key="2">
    <source>
        <dbReference type="Proteomes" id="UP001469553"/>
    </source>
</evidence>
<proteinExistence type="predicted"/>
<gene>
    <name evidence="1" type="ORF">AMECASPLE_026085</name>
</gene>
<organism evidence="1 2">
    <name type="scientific">Ameca splendens</name>
    <dbReference type="NCBI Taxonomy" id="208324"/>
    <lineage>
        <taxon>Eukaryota</taxon>
        <taxon>Metazoa</taxon>
        <taxon>Chordata</taxon>
        <taxon>Craniata</taxon>
        <taxon>Vertebrata</taxon>
        <taxon>Euteleostomi</taxon>
        <taxon>Actinopterygii</taxon>
        <taxon>Neopterygii</taxon>
        <taxon>Teleostei</taxon>
        <taxon>Neoteleostei</taxon>
        <taxon>Acanthomorphata</taxon>
        <taxon>Ovalentaria</taxon>
        <taxon>Atherinomorphae</taxon>
        <taxon>Cyprinodontiformes</taxon>
        <taxon>Goodeidae</taxon>
        <taxon>Ameca</taxon>
    </lineage>
</organism>
<evidence type="ECO:0000313" key="1">
    <source>
        <dbReference type="EMBL" id="MEQ2315801.1"/>
    </source>
</evidence>
<sequence>NGEKKEGWREYKITPCLLLHMQIFTSVLRATSLTNHSLVAEVTNSSSPCPACFRCVPAPTHMLQILLIISSACHQVQLEKSNDPFVQVRFDQAEKQDQNCTSLQ</sequence>
<name>A0ABV1AC16_9TELE</name>
<dbReference type="EMBL" id="JAHRIP010087269">
    <property type="protein sequence ID" value="MEQ2315801.1"/>
    <property type="molecule type" value="Genomic_DNA"/>
</dbReference>
<protein>
    <submittedName>
        <fullName evidence="1">Uncharacterized protein</fullName>
    </submittedName>
</protein>